<keyword evidence="4" id="KW-1185">Reference proteome</keyword>
<dbReference type="InterPro" id="IPR001296">
    <property type="entry name" value="Glyco_trans_1"/>
</dbReference>
<sequence>MAKRKILFLGESYRADAITWIKGLEEFGDFEMITWELKTPSNTVRNRVLRILEYKLAIFKIKKLIRAEQPDMIIAERTTSYGFLAALTNLKPIAIAQQGRTDLWPENSILLPLKKVIQNYAFKKADLIHAWGPVMTHSMIAAKVDMNKVLVLPKGIDLQNFSNNNTANPQKIQAIVTRSLLPEYRHDIILKAFAIINQKGFDFVLTIIGDGTQLEKLKNLAKQLNIDTKVHFTGRIHNSQLPQLLQQSNFYISMPITEGVSASLFEAMASQCYPIVTDLPGNQSWITHRKNGQLIPVDDYISLANELIWAFEQPEYRTQAVLQNRLFLEQNANYATNMKIIAKKYHELINTNSPK</sequence>
<dbReference type="Gene3D" id="3.40.50.2000">
    <property type="entry name" value="Glycogen Phosphorylase B"/>
    <property type="match status" value="2"/>
</dbReference>
<feature type="domain" description="Glycosyltransferase subfamily 4-like N-terminal" evidence="2">
    <location>
        <begin position="53"/>
        <end position="128"/>
    </location>
</feature>
<organism evidence="3 4">
    <name type="scientific">Flavobacterium turcicum</name>
    <dbReference type="NCBI Taxonomy" id="2764718"/>
    <lineage>
        <taxon>Bacteria</taxon>
        <taxon>Pseudomonadati</taxon>
        <taxon>Bacteroidota</taxon>
        <taxon>Flavobacteriia</taxon>
        <taxon>Flavobacteriales</taxon>
        <taxon>Flavobacteriaceae</taxon>
        <taxon>Flavobacterium</taxon>
    </lineage>
</organism>
<accession>A0ABR7JGB1</accession>
<dbReference type="Proteomes" id="UP000621670">
    <property type="component" value="Unassembled WGS sequence"/>
</dbReference>
<evidence type="ECO:0000313" key="3">
    <source>
        <dbReference type="EMBL" id="MBC5863540.1"/>
    </source>
</evidence>
<dbReference type="EMBL" id="JACRUM010000004">
    <property type="protein sequence ID" value="MBC5863540.1"/>
    <property type="molecule type" value="Genomic_DNA"/>
</dbReference>
<dbReference type="SUPFAM" id="SSF53756">
    <property type="entry name" value="UDP-Glycosyltransferase/glycogen phosphorylase"/>
    <property type="match status" value="1"/>
</dbReference>
<dbReference type="InterPro" id="IPR028098">
    <property type="entry name" value="Glyco_trans_4-like_N"/>
</dbReference>
<protein>
    <submittedName>
        <fullName evidence="3">Glycosyltransferase</fullName>
    </submittedName>
</protein>
<dbReference type="Pfam" id="PF00534">
    <property type="entry name" value="Glycos_transf_1"/>
    <property type="match status" value="1"/>
</dbReference>
<proteinExistence type="predicted"/>
<evidence type="ECO:0000259" key="2">
    <source>
        <dbReference type="Pfam" id="PF13477"/>
    </source>
</evidence>
<evidence type="ECO:0000259" key="1">
    <source>
        <dbReference type="Pfam" id="PF00534"/>
    </source>
</evidence>
<dbReference type="PANTHER" id="PTHR12526">
    <property type="entry name" value="GLYCOSYLTRANSFERASE"/>
    <property type="match status" value="1"/>
</dbReference>
<reference evidence="3 4" key="1">
    <citation type="submission" date="2020-08" db="EMBL/GenBank/DDBJ databases">
        <title>Description of novel Flavobacterium F-400 isolate.</title>
        <authorList>
            <person name="Saticioglu I."/>
            <person name="Duman M."/>
            <person name="Altun S."/>
        </authorList>
    </citation>
    <scope>NUCLEOTIDE SEQUENCE [LARGE SCALE GENOMIC DNA]</scope>
    <source>
        <strain evidence="3 4">F-400</strain>
    </source>
</reference>
<name>A0ABR7JGB1_9FLAO</name>
<dbReference type="RefSeq" id="WP_166136600.1">
    <property type="nucleotide sequence ID" value="NZ_JAAOBY010000005.1"/>
</dbReference>
<dbReference type="Pfam" id="PF13477">
    <property type="entry name" value="Glyco_trans_4_2"/>
    <property type="match status" value="1"/>
</dbReference>
<feature type="domain" description="Glycosyl transferase family 1" evidence="1">
    <location>
        <begin position="162"/>
        <end position="320"/>
    </location>
</feature>
<evidence type="ECO:0000313" key="4">
    <source>
        <dbReference type="Proteomes" id="UP000621670"/>
    </source>
</evidence>
<comment type="caution">
    <text evidence="3">The sequence shown here is derived from an EMBL/GenBank/DDBJ whole genome shotgun (WGS) entry which is preliminary data.</text>
</comment>
<gene>
    <name evidence="3" type="ORF">H8R26_08905</name>
</gene>